<sequence length="86" mass="9345">MKTKGRAIWQAYSDTGALAIACPHCAAEPDKWCTKPDGRVSRVPCVDRIAATAVIAPVIHLPVAIPDNPNRSTDFSEPRHPIGEER</sequence>
<evidence type="ECO:0000313" key="4">
    <source>
        <dbReference type="Proteomes" id="UP001558474"/>
    </source>
</evidence>
<name>A0ABV3VA37_9MYCO</name>
<keyword evidence="4" id="KW-1185">Reference proteome</keyword>
<evidence type="ECO:0000256" key="1">
    <source>
        <dbReference type="SAM" id="MobiDB-lite"/>
    </source>
</evidence>
<evidence type="ECO:0000313" key="3">
    <source>
        <dbReference type="EMBL" id="MEX3738285.1"/>
    </source>
</evidence>
<feature type="region of interest" description="Disordered" evidence="1">
    <location>
        <begin position="66"/>
        <end position="86"/>
    </location>
</feature>
<feature type="domain" description="DNA-binding phage zinc finger" evidence="2">
    <location>
        <begin position="9"/>
        <end position="53"/>
    </location>
</feature>
<evidence type="ECO:0000259" key="2">
    <source>
        <dbReference type="Pfam" id="PF24623"/>
    </source>
</evidence>
<protein>
    <recommendedName>
        <fullName evidence="2">DNA-binding phage zinc finger domain-containing protein</fullName>
    </recommendedName>
</protein>
<proteinExistence type="predicted"/>
<dbReference type="EMBL" id="JBDLOU010000013">
    <property type="protein sequence ID" value="MEX3738285.1"/>
    <property type="molecule type" value="Genomic_DNA"/>
</dbReference>
<comment type="caution">
    <text evidence="3">The sequence shown here is derived from an EMBL/GenBank/DDBJ whole genome shotgun (WGS) entry which is preliminary data.</text>
</comment>
<dbReference type="Proteomes" id="UP001558474">
    <property type="component" value="Unassembled WGS sequence"/>
</dbReference>
<reference evidence="3 4" key="1">
    <citation type="submission" date="2024-04" db="EMBL/GenBank/DDBJ databases">
        <title>Genomic Markers of Mycobacteria.</title>
        <authorList>
            <person name="Soliman M.S."/>
            <person name="Elkholy A."/>
            <person name="Soliman N.S."/>
            <person name="Abbas A."/>
            <person name="Khayrat S."/>
            <person name="Shawky S."/>
        </authorList>
    </citation>
    <scope>NUCLEOTIDE SEQUENCE [LARGE SCALE GENOMIC DNA]</scope>
    <source>
        <strain evidence="3 4">Egy-CU-AM5</strain>
    </source>
</reference>
<feature type="compositionally biased region" description="Basic and acidic residues" evidence="1">
    <location>
        <begin position="74"/>
        <end position="86"/>
    </location>
</feature>
<accession>A0ABV3VA37</accession>
<gene>
    <name evidence="3" type="ORF">ABFW12_08555</name>
</gene>
<organism evidence="3 4">
    <name type="scientific">Mycolicibacterium porcinum</name>
    <dbReference type="NCBI Taxonomy" id="39693"/>
    <lineage>
        <taxon>Bacteria</taxon>
        <taxon>Bacillati</taxon>
        <taxon>Actinomycetota</taxon>
        <taxon>Actinomycetes</taxon>
        <taxon>Mycobacteriales</taxon>
        <taxon>Mycobacteriaceae</taxon>
        <taxon>Mycolicibacterium</taxon>
    </lineage>
</organism>
<dbReference type="Pfam" id="PF24623">
    <property type="entry name" value="Phage_zn_bind_8"/>
    <property type="match status" value="1"/>
</dbReference>
<dbReference type="InterPro" id="IPR056911">
    <property type="entry name" value="Phage_Znf_bind_put"/>
</dbReference>
<dbReference type="RefSeq" id="WP_368572785.1">
    <property type="nucleotide sequence ID" value="NZ_JBDLOU010000013.1"/>
</dbReference>